<dbReference type="OrthoDB" id="6369810at2759"/>
<keyword evidence="3" id="KW-1185">Reference proteome</keyword>
<feature type="domain" description="C-type lectin" evidence="2">
    <location>
        <begin position="25"/>
        <end position="138"/>
    </location>
</feature>
<dbReference type="PANTHER" id="PTHR45784">
    <property type="entry name" value="C-TYPE LECTIN DOMAIN FAMILY 20 MEMBER A-RELATED"/>
    <property type="match status" value="1"/>
</dbReference>
<dbReference type="InterPro" id="IPR016186">
    <property type="entry name" value="C-type_lectin-like/link_sf"/>
</dbReference>
<dbReference type="SMART" id="SM00034">
    <property type="entry name" value="CLECT"/>
    <property type="match status" value="2"/>
</dbReference>
<dbReference type="PANTHER" id="PTHR45784:SF3">
    <property type="entry name" value="C-TYPE LECTIN DOMAIN FAMILY 4 MEMBER K-LIKE-RELATED"/>
    <property type="match status" value="1"/>
</dbReference>
<dbReference type="Pfam" id="PF00059">
    <property type="entry name" value="Lectin_C"/>
    <property type="match status" value="2"/>
</dbReference>
<dbReference type="InterPro" id="IPR001304">
    <property type="entry name" value="C-type_lectin-like"/>
</dbReference>
<accession>A0A6P7N7B0</accession>
<dbReference type="InterPro" id="IPR016187">
    <property type="entry name" value="CTDL_fold"/>
</dbReference>
<dbReference type="Gene3D" id="3.10.100.10">
    <property type="entry name" value="Mannose-Binding Protein A, subunit A"/>
    <property type="match status" value="2"/>
</dbReference>
<feature type="domain" description="C-type lectin" evidence="2">
    <location>
        <begin position="133"/>
        <end position="249"/>
    </location>
</feature>
<dbReference type="InterPro" id="IPR018378">
    <property type="entry name" value="C-type_lectin_CS"/>
</dbReference>
<proteinExistence type="predicted"/>
<dbReference type="PROSITE" id="PS00615">
    <property type="entry name" value="C_TYPE_LECTIN_1"/>
    <property type="match status" value="2"/>
</dbReference>
<dbReference type="GeneID" id="114860676"/>
<dbReference type="RefSeq" id="XP_029015267.1">
    <property type="nucleotide sequence ID" value="XM_029159434.3"/>
</dbReference>
<evidence type="ECO:0000313" key="3">
    <source>
        <dbReference type="Proteomes" id="UP000515150"/>
    </source>
</evidence>
<dbReference type="AlphaFoldDB" id="A0A6P7N7B0"/>
<dbReference type="KEGG" id="bspl:114860676"/>
<sequence length="313" mass="35506">MKSSLVLIMVLSGLGFLPSSFSKFYIYVKQYMSWFNAQTYCRTQYTDLASVQNGQELSQLSQLIDSRLHVWIGLCPDPDSWRWSLQNPVYYGVGEIGFRLWAAGEPNEAYYHKACVAMGSSGEWVDLFCDSIYPFVCYDGTTGTFVFVNQAKSWINAQSYCRQNYTDLASVRNQADNDQLVMLASGNPWSTHIGLYRDSWKWSDGSSAPFTNWDPGVTPTAAYVDMCVASYQGKWINIACNAQMYFVCFVDLAMRKHVVRVVMKNNDSSVEMEELKDDILQKFAQALQDQGLTVDLHLGWVTLPNENVFYAAS</sequence>
<evidence type="ECO:0000313" key="4">
    <source>
        <dbReference type="RefSeq" id="XP_029015267.1"/>
    </source>
</evidence>
<dbReference type="InParanoid" id="A0A6P7N7B0"/>
<protein>
    <submittedName>
        <fullName evidence="4">Macrophage mannose receptor 1-like</fullName>
    </submittedName>
</protein>
<evidence type="ECO:0000256" key="1">
    <source>
        <dbReference type="ARBA" id="ARBA00023157"/>
    </source>
</evidence>
<reference evidence="4" key="1">
    <citation type="submission" date="2025-08" db="UniProtKB">
        <authorList>
            <consortium name="RefSeq"/>
        </authorList>
    </citation>
    <scope>IDENTIFICATION</scope>
</reference>
<dbReference type="SUPFAM" id="SSF56436">
    <property type="entry name" value="C-type lectin-like"/>
    <property type="match status" value="2"/>
</dbReference>
<evidence type="ECO:0000259" key="2">
    <source>
        <dbReference type="PROSITE" id="PS50041"/>
    </source>
</evidence>
<dbReference type="PROSITE" id="PS50041">
    <property type="entry name" value="C_TYPE_LECTIN_2"/>
    <property type="match status" value="2"/>
</dbReference>
<gene>
    <name evidence="4" type="primary">LOC114860676</name>
</gene>
<organism evidence="3 4">
    <name type="scientific">Betta splendens</name>
    <name type="common">Siamese fighting fish</name>
    <dbReference type="NCBI Taxonomy" id="158456"/>
    <lineage>
        <taxon>Eukaryota</taxon>
        <taxon>Metazoa</taxon>
        <taxon>Chordata</taxon>
        <taxon>Craniata</taxon>
        <taxon>Vertebrata</taxon>
        <taxon>Euteleostomi</taxon>
        <taxon>Actinopterygii</taxon>
        <taxon>Neopterygii</taxon>
        <taxon>Teleostei</taxon>
        <taxon>Neoteleostei</taxon>
        <taxon>Acanthomorphata</taxon>
        <taxon>Anabantaria</taxon>
        <taxon>Anabantiformes</taxon>
        <taxon>Anabantoidei</taxon>
        <taxon>Osphronemidae</taxon>
        <taxon>Betta</taxon>
    </lineage>
</organism>
<dbReference type="Proteomes" id="UP000515150">
    <property type="component" value="Chromosome 8"/>
</dbReference>
<name>A0A6P7N7B0_BETSP</name>
<keyword evidence="1" id="KW-1015">Disulfide bond</keyword>